<name>A0A2P5AAP9_TREOI</name>
<feature type="non-terminal residue" evidence="1">
    <location>
        <position position="1"/>
    </location>
</feature>
<protein>
    <submittedName>
        <fullName evidence="1">Uncharacterized protein</fullName>
    </submittedName>
</protein>
<proteinExistence type="predicted"/>
<comment type="caution">
    <text evidence="1">The sequence shown here is derived from an EMBL/GenBank/DDBJ whole genome shotgun (WGS) entry which is preliminary data.</text>
</comment>
<evidence type="ECO:0000313" key="2">
    <source>
        <dbReference type="Proteomes" id="UP000237000"/>
    </source>
</evidence>
<organism evidence="1 2">
    <name type="scientific">Trema orientale</name>
    <name type="common">Charcoal tree</name>
    <name type="synonym">Celtis orientalis</name>
    <dbReference type="NCBI Taxonomy" id="63057"/>
    <lineage>
        <taxon>Eukaryota</taxon>
        <taxon>Viridiplantae</taxon>
        <taxon>Streptophyta</taxon>
        <taxon>Embryophyta</taxon>
        <taxon>Tracheophyta</taxon>
        <taxon>Spermatophyta</taxon>
        <taxon>Magnoliopsida</taxon>
        <taxon>eudicotyledons</taxon>
        <taxon>Gunneridae</taxon>
        <taxon>Pentapetalae</taxon>
        <taxon>rosids</taxon>
        <taxon>fabids</taxon>
        <taxon>Rosales</taxon>
        <taxon>Cannabaceae</taxon>
        <taxon>Trema</taxon>
    </lineage>
</organism>
<dbReference type="AlphaFoldDB" id="A0A2P5AAP9"/>
<dbReference type="EMBL" id="JXTC01000998">
    <property type="protein sequence ID" value="PON33619.1"/>
    <property type="molecule type" value="Genomic_DNA"/>
</dbReference>
<gene>
    <name evidence="1" type="ORF">TorRG33x02_354650</name>
</gene>
<dbReference type="InParanoid" id="A0A2P5AAP9"/>
<keyword evidence="2" id="KW-1185">Reference proteome</keyword>
<dbReference type="Proteomes" id="UP000237000">
    <property type="component" value="Unassembled WGS sequence"/>
</dbReference>
<evidence type="ECO:0000313" key="1">
    <source>
        <dbReference type="EMBL" id="PON33619.1"/>
    </source>
</evidence>
<accession>A0A2P5AAP9</accession>
<sequence length="79" mass="9051">FVEPNAEEWNLRLIPNPNPILQASNSRVRVSQYSINQFQHSKSNSHRSLVSVGSTRSTPSFAEYAGDRSKRLRLLYFLS</sequence>
<reference evidence="2" key="1">
    <citation type="submission" date="2016-06" db="EMBL/GenBank/DDBJ databases">
        <title>Parallel loss of symbiosis genes in relatives of nitrogen-fixing non-legume Parasponia.</title>
        <authorList>
            <person name="Van Velzen R."/>
            <person name="Holmer R."/>
            <person name="Bu F."/>
            <person name="Rutten L."/>
            <person name="Van Zeijl A."/>
            <person name="Liu W."/>
            <person name="Santuari L."/>
            <person name="Cao Q."/>
            <person name="Sharma T."/>
            <person name="Shen D."/>
            <person name="Roswanjaya Y."/>
            <person name="Wardhani T."/>
            <person name="Kalhor M.S."/>
            <person name="Jansen J."/>
            <person name="Van den Hoogen J."/>
            <person name="Gungor B."/>
            <person name="Hartog M."/>
            <person name="Hontelez J."/>
            <person name="Verver J."/>
            <person name="Yang W.-C."/>
            <person name="Schijlen E."/>
            <person name="Repin R."/>
            <person name="Schilthuizen M."/>
            <person name="Schranz E."/>
            <person name="Heidstra R."/>
            <person name="Miyata K."/>
            <person name="Fedorova E."/>
            <person name="Kohlen W."/>
            <person name="Bisseling T."/>
            <person name="Smit S."/>
            <person name="Geurts R."/>
        </authorList>
    </citation>
    <scope>NUCLEOTIDE SEQUENCE [LARGE SCALE GENOMIC DNA]</scope>
    <source>
        <strain evidence="2">cv. RG33-2</strain>
    </source>
</reference>